<accession>A0ABN8AUR0</accession>
<protein>
    <recommendedName>
        <fullName evidence="1">RWD domain-containing protein</fullName>
    </recommendedName>
</protein>
<dbReference type="PANTHER" id="PTHR15955:SF8">
    <property type="entry name" value="RWD DOMAIN-CONTAINING PROTEIN 2B-RELATED"/>
    <property type="match status" value="1"/>
</dbReference>
<dbReference type="PANTHER" id="PTHR15955">
    <property type="entry name" value="RWD DOMAIN CONTAINING PROTEIN 2"/>
    <property type="match status" value="1"/>
</dbReference>
<keyword evidence="3" id="KW-1185">Reference proteome</keyword>
<evidence type="ECO:0000313" key="2">
    <source>
        <dbReference type="EMBL" id="CAH0397447.1"/>
    </source>
</evidence>
<name>A0ABN8AUR0_CHISP</name>
<dbReference type="InterPro" id="IPR016135">
    <property type="entry name" value="UBQ-conjugating_enzyme/RWD"/>
</dbReference>
<dbReference type="InterPro" id="IPR006575">
    <property type="entry name" value="RWD_dom"/>
</dbReference>
<dbReference type="SUPFAM" id="SSF54495">
    <property type="entry name" value="UBC-like"/>
    <property type="match status" value="1"/>
</dbReference>
<dbReference type="Pfam" id="PF06544">
    <property type="entry name" value="Prp3_C"/>
    <property type="match status" value="1"/>
</dbReference>
<sequence>MCAKSENSVRDIIIDCLTQQLSEFELLKSMYSIDSEIVLTDNTSIDNMRTFLKNESEYTPNHLDFIINILVSGMKLEICINLPTLYPNEEPDIYVRCNKFNRYQESKINSDLSHYIKSNHLGEVCIYTAISWLQDNTDAYQEKNEDNDFNEKADELNLNENKFLRMWIYSHHIYNTKKRDEIVKKAKELKLTGFCMPGKPGIVCIEGIDSSCNEWWKDIKSMNWKKITIKKTELFDIAEQKLQQKFYNFEELFFKHSSNKMSKHCDMGEFSKFMEKHGLSQVFKDIFGFDNHN</sequence>
<proteinExistence type="predicted"/>
<dbReference type="EMBL" id="OU963894">
    <property type="protein sequence ID" value="CAH0397447.1"/>
    <property type="molecule type" value="Genomic_DNA"/>
</dbReference>
<gene>
    <name evidence="2" type="ORF">CHILSU_LOCUS518</name>
</gene>
<dbReference type="Pfam" id="PF05773">
    <property type="entry name" value="RWD"/>
    <property type="match status" value="1"/>
</dbReference>
<dbReference type="SMART" id="SM00591">
    <property type="entry name" value="RWD"/>
    <property type="match status" value="1"/>
</dbReference>
<dbReference type="PROSITE" id="PS50908">
    <property type="entry name" value="RWD"/>
    <property type="match status" value="1"/>
</dbReference>
<evidence type="ECO:0000313" key="3">
    <source>
        <dbReference type="Proteomes" id="UP001153292"/>
    </source>
</evidence>
<dbReference type="Proteomes" id="UP001153292">
    <property type="component" value="Chromosome 1"/>
</dbReference>
<dbReference type="InterPro" id="IPR017359">
    <property type="entry name" value="Phi-like"/>
</dbReference>
<dbReference type="PIRSF" id="PIRSF038021">
    <property type="entry name" value="UCP038021_RWDD2"/>
    <property type="match status" value="1"/>
</dbReference>
<feature type="domain" description="RWD" evidence="1">
    <location>
        <begin position="22"/>
        <end position="140"/>
    </location>
</feature>
<dbReference type="CDD" id="cd24163">
    <property type="entry name" value="RWDD2_C"/>
    <property type="match status" value="1"/>
</dbReference>
<dbReference type="InterPro" id="IPR059181">
    <property type="entry name" value="RWDD2A-B_C"/>
</dbReference>
<dbReference type="CDD" id="cd23829">
    <property type="entry name" value="RWD_RWDD2"/>
    <property type="match status" value="1"/>
</dbReference>
<dbReference type="InterPro" id="IPR010541">
    <property type="entry name" value="Prp3_C"/>
</dbReference>
<organism evidence="2 3">
    <name type="scientific">Chilo suppressalis</name>
    <name type="common">Asiatic rice borer moth</name>
    <dbReference type="NCBI Taxonomy" id="168631"/>
    <lineage>
        <taxon>Eukaryota</taxon>
        <taxon>Metazoa</taxon>
        <taxon>Ecdysozoa</taxon>
        <taxon>Arthropoda</taxon>
        <taxon>Hexapoda</taxon>
        <taxon>Insecta</taxon>
        <taxon>Pterygota</taxon>
        <taxon>Neoptera</taxon>
        <taxon>Endopterygota</taxon>
        <taxon>Lepidoptera</taxon>
        <taxon>Glossata</taxon>
        <taxon>Ditrysia</taxon>
        <taxon>Pyraloidea</taxon>
        <taxon>Crambidae</taxon>
        <taxon>Crambinae</taxon>
        <taxon>Chilo</taxon>
    </lineage>
</organism>
<dbReference type="Gene3D" id="3.10.110.10">
    <property type="entry name" value="Ubiquitin Conjugating Enzyme"/>
    <property type="match status" value="1"/>
</dbReference>
<reference evidence="2" key="1">
    <citation type="submission" date="2021-12" db="EMBL/GenBank/DDBJ databases">
        <authorList>
            <person name="King R."/>
        </authorList>
    </citation>
    <scope>NUCLEOTIDE SEQUENCE</scope>
</reference>
<evidence type="ECO:0000259" key="1">
    <source>
        <dbReference type="PROSITE" id="PS50908"/>
    </source>
</evidence>